<accession>A0AAW1KFC1</accession>
<feature type="chain" id="PRO_5043867164" description="Protein sleepless" evidence="1">
    <location>
        <begin position="19"/>
        <end position="128"/>
    </location>
</feature>
<reference evidence="2 3" key="1">
    <citation type="journal article" date="2024" name="BMC Genomics">
        <title>De novo assembly and annotation of Popillia japonica's genome with initial clues to its potential as an invasive pest.</title>
        <authorList>
            <person name="Cucini C."/>
            <person name="Boschi S."/>
            <person name="Funari R."/>
            <person name="Cardaioli E."/>
            <person name="Iannotti N."/>
            <person name="Marturano G."/>
            <person name="Paoli F."/>
            <person name="Bruttini M."/>
            <person name="Carapelli A."/>
            <person name="Frati F."/>
            <person name="Nardi F."/>
        </authorList>
    </citation>
    <scope>NUCLEOTIDE SEQUENCE [LARGE SCALE GENOMIC DNA]</scope>
    <source>
        <strain evidence="2">DMR45628</strain>
    </source>
</reference>
<dbReference type="Proteomes" id="UP001458880">
    <property type="component" value="Unassembled WGS sequence"/>
</dbReference>
<organism evidence="2 3">
    <name type="scientific">Popillia japonica</name>
    <name type="common">Japanese beetle</name>
    <dbReference type="NCBI Taxonomy" id="7064"/>
    <lineage>
        <taxon>Eukaryota</taxon>
        <taxon>Metazoa</taxon>
        <taxon>Ecdysozoa</taxon>
        <taxon>Arthropoda</taxon>
        <taxon>Hexapoda</taxon>
        <taxon>Insecta</taxon>
        <taxon>Pterygota</taxon>
        <taxon>Neoptera</taxon>
        <taxon>Endopterygota</taxon>
        <taxon>Coleoptera</taxon>
        <taxon>Polyphaga</taxon>
        <taxon>Scarabaeiformia</taxon>
        <taxon>Scarabaeidae</taxon>
        <taxon>Rutelinae</taxon>
        <taxon>Popillia</taxon>
    </lineage>
</organism>
<comment type="caution">
    <text evidence="2">The sequence shown here is derived from an EMBL/GenBank/DDBJ whole genome shotgun (WGS) entry which is preliminary data.</text>
</comment>
<proteinExistence type="predicted"/>
<dbReference type="AlphaFoldDB" id="A0AAW1KFC1"/>
<protein>
    <recommendedName>
        <fullName evidence="4">Protein sleepless</fullName>
    </recommendedName>
</protein>
<name>A0AAW1KFC1_POPJA</name>
<dbReference type="EMBL" id="JASPKY010000252">
    <property type="protein sequence ID" value="KAK9716808.1"/>
    <property type="molecule type" value="Genomic_DNA"/>
</dbReference>
<evidence type="ECO:0000256" key="1">
    <source>
        <dbReference type="SAM" id="SignalP"/>
    </source>
</evidence>
<evidence type="ECO:0000313" key="2">
    <source>
        <dbReference type="EMBL" id="KAK9716808.1"/>
    </source>
</evidence>
<sequence>MRVLGFLILVAVLHTGSALRCFQCLGSLTGDCFNAVIPSMIAIECDEDSVKNAANLPKHLRGVKDVVLETQCVAMVTNLMGMTFMERGCGWIYEGVDICEFMINEQGIDLSNCSSCDTELCNTGVFTK</sequence>
<gene>
    <name evidence="2" type="ORF">QE152_g24526</name>
</gene>
<feature type="signal peptide" evidence="1">
    <location>
        <begin position="1"/>
        <end position="18"/>
    </location>
</feature>
<keyword evidence="3" id="KW-1185">Reference proteome</keyword>
<keyword evidence="1" id="KW-0732">Signal</keyword>
<evidence type="ECO:0000313" key="3">
    <source>
        <dbReference type="Proteomes" id="UP001458880"/>
    </source>
</evidence>
<evidence type="ECO:0008006" key="4">
    <source>
        <dbReference type="Google" id="ProtNLM"/>
    </source>
</evidence>